<geneLocation type="mitochondrion" evidence="3"/>
<feature type="region of interest" description="Disordered" evidence="1">
    <location>
        <begin position="73"/>
        <end position="96"/>
    </location>
</feature>
<keyword evidence="3" id="KW-0496">Mitochondrion</keyword>
<name>A0A0G4J875_PLABS</name>
<sequence length="136" mass="14977">MSRRGSLDSREGCTTAAPAFPFLAEMLNLAPLVRDGTPDTLRSTAASQFAARYQKYLVSRAEALTNAGRRWSLTGRSQSPLTPSDVRNAATEHMPDDVKDVVRLRRASSDFEPDLGSISETDPASHRFEEDMIAFD</sequence>
<reference evidence="3 5" key="2">
    <citation type="submission" date="2018-03" db="EMBL/GenBank/DDBJ databases">
        <authorList>
            <person name="Fogelqvist J."/>
        </authorList>
    </citation>
    <scope>NUCLEOTIDE SEQUENCE [LARGE SCALE GENOMIC DNA]</scope>
</reference>
<dbReference type="EMBL" id="OVEO01000018">
    <property type="protein sequence ID" value="SPR01711.1"/>
    <property type="molecule type" value="Genomic_DNA"/>
</dbReference>
<dbReference type="EMBL" id="CDSF01000150">
    <property type="protein sequence ID" value="CEP03574.1"/>
    <property type="molecule type" value="Genomic_DNA"/>
</dbReference>
<organism evidence="2 4">
    <name type="scientific">Plasmodiophora brassicae</name>
    <name type="common">Clubroot disease agent</name>
    <dbReference type="NCBI Taxonomy" id="37360"/>
    <lineage>
        <taxon>Eukaryota</taxon>
        <taxon>Sar</taxon>
        <taxon>Rhizaria</taxon>
        <taxon>Endomyxa</taxon>
        <taxon>Phytomyxea</taxon>
        <taxon>Plasmodiophorida</taxon>
        <taxon>Plasmodiophoridae</taxon>
        <taxon>Plasmodiophora</taxon>
    </lineage>
</organism>
<feature type="region of interest" description="Disordered" evidence="1">
    <location>
        <begin position="112"/>
        <end position="136"/>
    </location>
</feature>
<evidence type="ECO:0000256" key="1">
    <source>
        <dbReference type="SAM" id="MobiDB-lite"/>
    </source>
</evidence>
<accession>A0A0G4J875</accession>
<protein>
    <submittedName>
        <fullName evidence="2">Uncharacterized protein</fullName>
    </submittedName>
</protein>
<evidence type="ECO:0000313" key="4">
    <source>
        <dbReference type="Proteomes" id="UP000039324"/>
    </source>
</evidence>
<dbReference type="AlphaFoldDB" id="A0A0G4J875"/>
<evidence type="ECO:0000313" key="5">
    <source>
        <dbReference type="Proteomes" id="UP000290189"/>
    </source>
</evidence>
<gene>
    <name evidence="2" type="ORF">PBRA_009459</name>
    <name evidence="3" type="ORF">PLBR_LOCUS8926</name>
</gene>
<evidence type="ECO:0000313" key="2">
    <source>
        <dbReference type="EMBL" id="CEP03574.1"/>
    </source>
</evidence>
<dbReference type="Proteomes" id="UP000039324">
    <property type="component" value="Unassembled WGS sequence"/>
</dbReference>
<keyword evidence="4" id="KW-1185">Reference proteome</keyword>
<dbReference type="Proteomes" id="UP000290189">
    <property type="component" value="Unassembled WGS sequence"/>
</dbReference>
<evidence type="ECO:0000313" key="3">
    <source>
        <dbReference type="EMBL" id="SPR01711.1"/>
    </source>
</evidence>
<reference evidence="2 4" key="1">
    <citation type="submission" date="2015-02" db="EMBL/GenBank/DDBJ databases">
        <authorList>
            <person name="Chooi Y.-H."/>
        </authorList>
    </citation>
    <scope>NUCLEOTIDE SEQUENCE [LARGE SCALE GENOMIC DNA]</scope>
    <source>
        <strain evidence="2">E3</strain>
    </source>
</reference>
<proteinExistence type="predicted"/>